<evidence type="ECO:0000259" key="3">
    <source>
        <dbReference type="Pfam" id="PF25462"/>
    </source>
</evidence>
<dbReference type="InterPro" id="IPR002035">
    <property type="entry name" value="VWF_A"/>
</dbReference>
<dbReference type="GO" id="GO:0032039">
    <property type="term" value="C:integrator complex"/>
    <property type="evidence" value="ECO:0007669"/>
    <property type="project" value="TreeGrafter"/>
</dbReference>
<dbReference type="GO" id="GO:0034472">
    <property type="term" value="P:snRNA 3'-end processing"/>
    <property type="evidence" value="ECO:0007669"/>
    <property type="project" value="TreeGrafter"/>
</dbReference>
<dbReference type="FunFam" id="3.40.50.410:FF:000010">
    <property type="entry name" value="Integrator complex subunit 6 like"/>
    <property type="match status" value="1"/>
</dbReference>
<dbReference type="Pfam" id="PF25462">
    <property type="entry name" value="Beta-barrel_INTS6"/>
    <property type="match status" value="1"/>
</dbReference>
<dbReference type="AlphaFoldDB" id="A0AA35XKI0"/>
<dbReference type="PANTHER" id="PTHR12957:SF2">
    <property type="entry name" value="INTEGRATOR COMPLEX SUBUNIT 6"/>
    <property type="match status" value="1"/>
</dbReference>
<dbReference type="EMBL" id="CASHTH010004322">
    <property type="protein sequence ID" value="CAI8056081.1"/>
    <property type="molecule type" value="Genomic_DNA"/>
</dbReference>
<name>A0AA35XKI0_GEOBA</name>
<evidence type="ECO:0000313" key="5">
    <source>
        <dbReference type="Proteomes" id="UP001174909"/>
    </source>
</evidence>
<feature type="region of interest" description="Disordered" evidence="1">
    <location>
        <begin position="236"/>
        <end position="291"/>
    </location>
</feature>
<organism evidence="4 5">
    <name type="scientific">Geodia barretti</name>
    <name type="common">Barrett's horny sponge</name>
    <dbReference type="NCBI Taxonomy" id="519541"/>
    <lineage>
        <taxon>Eukaryota</taxon>
        <taxon>Metazoa</taxon>
        <taxon>Porifera</taxon>
        <taxon>Demospongiae</taxon>
        <taxon>Heteroscleromorpha</taxon>
        <taxon>Tetractinellida</taxon>
        <taxon>Astrophorina</taxon>
        <taxon>Geodiidae</taxon>
        <taxon>Geodia</taxon>
    </lineage>
</organism>
<sequence length="411" mass="45674">MGIILFLVDTSASMNQRTFLGTCYLDVAKGAIDTFMKYRSRDPASRGDRYMLVSFDEPPNAVKSGWKESHTTFVYELKNLQATGLSSFGRALKESFQLLNLHRLHNCIDNYGQGRNPFFLEPAVIIALTDSAKLTNEITVEDELTLPMGPVTDGSELTKEPFRWDQRLFTVLLRLPGMGGVGASSNSVEVTQSNMAEATGGKCYLATNQKTLVQAMESLCQKLHPGVVMHFQKIGGSSPSNSLAPGSKDISRSNTPIAMETDSDNQHLQRETSRDSDKVTPPPMADSDPSAWHSTKKMIFVKPSSKNNLPTGFWPIPESFWPDPSLSKLPPRDVHPVVLFNTVDTQPMLVENFPFDKYELEPSPLTQFILAKKNPHVCWQVFMEDSGKDPGIIHQFGYLKASSSPCTRHLL</sequence>
<feature type="domain" description="VWFA" evidence="2">
    <location>
        <begin position="4"/>
        <end position="131"/>
    </location>
</feature>
<accession>A0AA35XKI0</accession>
<evidence type="ECO:0000313" key="4">
    <source>
        <dbReference type="EMBL" id="CAI8056081.1"/>
    </source>
</evidence>
<gene>
    <name evidence="4" type="ORF">GBAR_LOCUS30551</name>
</gene>
<evidence type="ECO:0000259" key="2">
    <source>
        <dbReference type="Pfam" id="PF13519"/>
    </source>
</evidence>
<dbReference type="Gene3D" id="3.40.50.410">
    <property type="entry name" value="von Willebrand factor, type A domain"/>
    <property type="match status" value="1"/>
</dbReference>
<dbReference type="SUPFAM" id="SSF53300">
    <property type="entry name" value="vWA-like"/>
    <property type="match status" value="1"/>
</dbReference>
<feature type="domain" description="Integrator complex subunit 6-like beta-barrel" evidence="3">
    <location>
        <begin position="290"/>
        <end position="405"/>
    </location>
</feature>
<dbReference type="Pfam" id="PF13519">
    <property type="entry name" value="VWA_2"/>
    <property type="match status" value="1"/>
</dbReference>
<reference evidence="4" key="1">
    <citation type="submission" date="2023-03" db="EMBL/GenBank/DDBJ databases">
        <authorList>
            <person name="Steffen K."/>
            <person name="Cardenas P."/>
        </authorList>
    </citation>
    <scope>NUCLEOTIDE SEQUENCE</scope>
</reference>
<comment type="caution">
    <text evidence="4">The sequence shown here is derived from an EMBL/GenBank/DDBJ whole genome shotgun (WGS) entry which is preliminary data.</text>
</comment>
<evidence type="ECO:0000256" key="1">
    <source>
        <dbReference type="SAM" id="MobiDB-lite"/>
    </source>
</evidence>
<protein>
    <submittedName>
        <fullName evidence="4">Integrator complex subunit 6</fullName>
    </submittedName>
</protein>
<dbReference type="CDD" id="cd00198">
    <property type="entry name" value="vWFA"/>
    <property type="match status" value="1"/>
</dbReference>
<dbReference type="InterPro" id="IPR051113">
    <property type="entry name" value="Integrator_subunit6"/>
</dbReference>
<dbReference type="PANTHER" id="PTHR12957">
    <property type="entry name" value="DEAD/H BOX POLYPEPTIDE 26/DICE1-RELATED"/>
    <property type="match status" value="1"/>
</dbReference>
<feature type="compositionally biased region" description="Basic and acidic residues" evidence="1">
    <location>
        <begin position="264"/>
        <end position="278"/>
    </location>
</feature>
<dbReference type="InterPro" id="IPR057413">
    <property type="entry name" value="Beta-barrel_INTS6"/>
</dbReference>
<dbReference type="Proteomes" id="UP001174909">
    <property type="component" value="Unassembled WGS sequence"/>
</dbReference>
<keyword evidence="5" id="KW-1185">Reference proteome</keyword>
<proteinExistence type="predicted"/>
<dbReference type="InterPro" id="IPR036465">
    <property type="entry name" value="vWFA_dom_sf"/>
</dbReference>